<proteinExistence type="predicted"/>
<protein>
    <submittedName>
        <fullName evidence="2">Transposase</fullName>
    </submittedName>
</protein>
<feature type="domain" description="Transposase InsH N-terminal" evidence="1">
    <location>
        <begin position="18"/>
        <end position="102"/>
    </location>
</feature>
<dbReference type="OrthoDB" id="9774608at2"/>
<name>A0A0Q3TM38_9BACI</name>
<dbReference type="Pfam" id="PF05598">
    <property type="entry name" value="DUF772"/>
    <property type="match status" value="1"/>
</dbReference>
<sequence>MLSKHNSIQRDQVEMIALDQLVPENHLVRKMEAAIDFSFIYDLVEETYSAVGRPSIDPVILIKLTFIQYTFGIRSMRQTIEELKTNMAYRWFLGYGFYDRVP</sequence>
<dbReference type="STRING" id="157838.AN964_15565"/>
<dbReference type="InterPro" id="IPR008490">
    <property type="entry name" value="Transposase_InsH_N"/>
</dbReference>
<comment type="caution">
    <text evidence="2">The sequence shown here is derived from an EMBL/GenBank/DDBJ whole genome shotgun (WGS) entry which is preliminary data.</text>
</comment>
<keyword evidence="3" id="KW-1185">Reference proteome</keyword>
<evidence type="ECO:0000313" key="2">
    <source>
        <dbReference type="EMBL" id="KQL54785.1"/>
    </source>
</evidence>
<dbReference type="EMBL" id="LJJC01000004">
    <property type="protein sequence ID" value="KQL54785.1"/>
    <property type="molecule type" value="Genomic_DNA"/>
</dbReference>
<reference evidence="2 3" key="1">
    <citation type="submission" date="2015-09" db="EMBL/GenBank/DDBJ databases">
        <title>Genome sequencing project for genomic taxonomy and phylogenomics of Bacillus-like bacteria.</title>
        <authorList>
            <person name="Liu B."/>
            <person name="Wang J."/>
            <person name="Zhu Y."/>
            <person name="Liu G."/>
            <person name="Chen Q."/>
            <person name="Chen Z."/>
            <person name="Lan J."/>
            <person name="Che J."/>
            <person name="Ge C."/>
            <person name="Shi H."/>
            <person name="Pan Z."/>
            <person name="Liu X."/>
        </authorList>
    </citation>
    <scope>NUCLEOTIDE SEQUENCE [LARGE SCALE GENOMIC DNA]</scope>
    <source>
        <strain evidence="2 3">LMG 18435</strain>
    </source>
</reference>
<gene>
    <name evidence="2" type="ORF">AN964_15565</name>
</gene>
<evidence type="ECO:0000259" key="1">
    <source>
        <dbReference type="Pfam" id="PF05598"/>
    </source>
</evidence>
<evidence type="ECO:0000313" key="3">
    <source>
        <dbReference type="Proteomes" id="UP000051888"/>
    </source>
</evidence>
<accession>A0A0Q3TM38</accession>
<feature type="non-terminal residue" evidence="2">
    <location>
        <position position="102"/>
    </location>
</feature>
<dbReference type="RefSeq" id="WP_161809259.1">
    <property type="nucleotide sequence ID" value="NZ_LJJC01000004.1"/>
</dbReference>
<organism evidence="2 3">
    <name type="scientific">Heyndrickxia shackletonii</name>
    <dbReference type="NCBI Taxonomy" id="157838"/>
    <lineage>
        <taxon>Bacteria</taxon>
        <taxon>Bacillati</taxon>
        <taxon>Bacillota</taxon>
        <taxon>Bacilli</taxon>
        <taxon>Bacillales</taxon>
        <taxon>Bacillaceae</taxon>
        <taxon>Heyndrickxia</taxon>
    </lineage>
</organism>
<dbReference type="Proteomes" id="UP000051888">
    <property type="component" value="Unassembled WGS sequence"/>
</dbReference>
<dbReference type="AlphaFoldDB" id="A0A0Q3TM38"/>